<evidence type="ECO:0000313" key="1">
    <source>
        <dbReference type="EnsemblPlants" id="EMT19919"/>
    </source>
</evidence>
<name>R7WGA7_AEGTA</name>
<protein>
    <recommendedName>
        <fullName evidence="2">FBD domain-containing protein</fullName>
    </recommendedName>
</protein>
<sequence length="285" mass="31622">MLLQILVHLQCAFAASRTGVLSRRWRGLWAQLPGLTLRNIPAGRVKAALARVPRHTAVSLLDIRLARSVLKASRLRDDARAKSLLRTAKRLSPEELIFILQRGTMFKSGPPVDIVMRLASAAPPPSSWTQRLSISGNIIDINAFLNHCPRLRVLRVTFREVELGSLQAALATLDAAVALGLTVSLLGIECDQINNRRHSGNGVRFASLMRAAAWLSPQELIFTNSSFESINVDLPYFHQATSIEMKFHTFRFTQLPARELSALLCLTGLCMSLVCQLFKTIRFAS</sequence>
<accession>R7WGA7</accession>
<dbReference type="PANTHER" id="PTHR34709:SF25">
    <property type="entry name" value="OS06G0688400 PROTEIN"/>
    <property type="match status" value="1"/>
</dbReference>
<proteinExistence type="predicted"/>
<dbReference type="AlphaFoldDB" id="R7WGA7"/>
<organism evidence="1">
    <name type="scientific">Aegilops tauschii</name>
    <name type="common">Tausch's goatgrass</name>
    <name type="synonym">Aegilops squarrosa</name>
    <dbReference type="NCBI Taxonomy" id="37682"/>
    <lineage>
        <taxon>Eukaryota</taxon>
        <taxon>Viridiplantae</taxon>
        <taxon>Streptophyta</taxon>
        <taxon>Embryophyta</taxon>
        <taxon>Tracheophyta</taxon>
        <taxon>Spermatophyta</taxon>
        <taxon>Magnoliopsida</taxon>
        <taxon>Liliopsida</taxon>
        <taxon>Poales</taxon>
        <taxon>Poaceae</taxon>
        <taxon>BOP clade</taxon>
        <taxon>Pooideae</taxon>
        <taxon>Triticodae</taxon>
        <taxon>Triticeae</taxon>
        <taxon>Triticinae</taxon>
        <taxon>Aegilops</taxon>
    </lineage>
</organism>
<dbReference type="InterPro" id="IPR055312">
    <property type="entry name" value="FBL15-like"/>
</dbReference>
<evidence type="ECO:0008006" key="2">
    <source>
        <dbReference type="Google" id="ProtNLM"/>
    </source>
</evidence>
<reference evidence="1" key="1">
    <citation type="submission" date="2015-06" db="UniProtKB">
        <authorList>
            <consortium name="EnsemblPlants"/>
        </authorList>
    </citation>
    <scope>IDENTIFICATION</scope>
</reference>
<dbReference type="PANTHER" id="PTHR34709">
    <property type="entry name" value="OS10G0396666 PROTEIN"/>
    <property type="match status" value="1"/>
</dbReference>
<dbReference type="EnsemblPlants" id="EMT19919">
    <property type="protein sequence ID" value="EMT19919"/>
    <property type="gene ID" value="F775_03664"/>
</dbReference>